<dbReference type="NCBIfam" id="TIGR03562">
    <property type="entry name" value="osmo_induc_OsmC"/>
    <property type="match status" value="1"/>
</dbReference>
<dbReference type="PANTHER" id="PTHR42830">
    <property type="entry name" value="OSMOTICALLY INDUCIBLE FAMILY PROTEIN"/>
    <property type="match status" value="1"/>
</dbReference>
<protein>
    <submittedName>
        <fullName evidence="2">OsmC family protein</fullName>
    </submittedName>
</protein>
<dbReference type="PANTHER" id="PTHR42830:SF1">
    <property type="entry name" value="OSMOTICALLY INDUCIBLE FAMILY PROTEIN"/>
    <property type="match status" value="1"/>
</dbReference>
<sequence>MPTRVSSARWEGDLRSGSGTVATGSGTFQGNYSFPSRFESGEGTNPEELVAAAHAACYSMALSNGLAKAGHVPTSVETSAAVQFGQVEGGFAITRIDLTTRGEVPGIDQAEFEKFAQEAKAGCPISKALAAVEITLDAQLV</sequence>
<dbReference type="InterPro" id="IPR003718">
    <property type="entry name" value="OsmC/Ohr_fam"/>
</dbReference>
<organism evidence="2 3">
    <name type="scientific">Dactylosporangium darangshiense</name>
    <dbReference type="NCBI Taxonomy" id="579108"/>
    <lineage>
        <taxon>Bacteria</taxon>
        <taxon>Bacillati</taxon>
        <taxon>Actinomycetota</taxon>
        <taxon>Actinomycetes</taxon>
        <taxon>Micromonosporales</taxon>
        <taxon>Micromonosporaceae</taxon>
        <taxon>Dactylosporangium</taxon>
    </lineage>
</organism>
<comment type="caution">
    <text evidence="2">The sequence shown here is derived from an EMBL/GenBank/DDBJ whole genome shotgun (WGS) entry which is preliminary data.</text>
</comment>
<evidence type="ECO:0000256" key="1">
    <source>
        <dbReference type="SAM" id="MobiDB-lite"/>
    </source>
</evidence>
<dbReference type="InterPro" id="IPR036102">
    <property type="entry name" value="OsmC/Ohrsf"/>
</dbReference>
<accession>A0ABP8CWD4</accession>
<reference evidence="3" key="1">
    <citation type="journal article" date="2019" name="Int. J. Syst. Evol. Microbiol.">
        <title>The Global Catalogue of Microorganisms (GCM) 10K type strain sequencing project: providing services to taxonomists for standard genome sequencing and annotation.</title>
        <authorList>
            <consortium name="The Broad Institute Genomics Platform"/>
            <consortium name="The Broad Institute Genome Sequencing Center for Infectious Disease"/>
            <person name="Wu L."/>
            <person name="Ma J."/>
        </authorList>
    </citation>
    <scope>NUCLEOTIDE SEQUENCE [LARGE SCALE GENOMIC DNA]</scope>
    <source>
        <strain evidence="3">JCM 17441</strain>
    </source>
</reference>
<evidence type="ECO:0000313" key="2">
    <source>
        <dbReference type="EMBL" id="GAA4244160.1"/>
    </source>
</evidence>
<feature type="region of interest" description="Disordered" evidence="1">
    <location>
        <begin position="1"/>
        <end position="26"/>
    </location>
</feature>
<dbReference type="InterPro" id="IPR052707">
    <property type="entry name" value="OsmC_Ohr_Peroxiredoxin"/>
</dbReference>
<dbReference type="Gene3D" id="3.30.300.20">
    <property type="match status" value="1"/>
</dbReference>
<dbReference type="RefSeq" id="WP_345120866.1">
    <property type="nucleotide sequence ID" value="NZ_BAABAT010000001.1"/>
</dbReference>
<dbReference type="Pfam" id="PF02566">
    <property type="entry name" value="OsmC"/>
    <property type="match status" value="1"/>
</dbReference>
<evidence type="ECO:0000313" key="3">
    <source>
        <dbReference type="Proteomes" id="UP001500620"/>
    </source>
</evidence>
<dbReference type="InterPro" id="IPR015946">
    <property type="entry name" value="KH_dom-like_a/b"/>
</dbReference>
<dbReference type="EMBL" id="BAABAT010000001">
    <property type="protein sequence ID" value="GAA4244160.1"/>
    <property type="molecule type" value="Genomic_DNA"/>
</dbReference>
<dbReference type="Proteomes" id="UP001500620">
    <property type="component" value="Unassembled WGS sequence"/>
</dbReference>
<dbReference type="SUPFAM" id="SSF82784">
    <property type="entry name" value="OsmC-like"/>
    <property type="match status" value="1"/>
</dbReference>
<dbReference type="InterPro" id="IPR019904">
    <property type="entry name" value="Peroxiredoxin_OsmC"/>
</dbReference>
<feature type="compositionally biased region" description="Low complexity" evidence="1">
    <location>
        <begin position="16"/>
        <end position="26"/>
    </location>
</feature>
<gene>
    <name evidence="2" type="ORF">GCM10022255_006150</name>
</gene>
<keyword evidence="3" id="KW-1185">Reference proteome</keyword>
<name>A0ABP8CWD4_9ACTN</name>
<proteinExistence type="predicted"/>